<gene>
    <name evidence="4" type="ORF">Asi03nite_60880</name>
</gene>
<evidence type="ECO:0000259" key="3">
    <source>
        <dbReference type="PROSITE" id="PS50801"/>
    </source>
</evidence>
<name>A0A919NDD3_9ACTN</name>
<dbReference type="NCBIfam" id="TIGR00377">
    <property type="entry name" value="ant_ant_sig"/>
    <property type="match status" value="1"/>
</dbReference>
<dbReference type="RefSeq" id="WP_203683906.1">
    <property type="nucleotide sequence ID" value="NZ_BOMW01000065.1"/>
</dbReference>
<proteinExistence type="inferred from homology"/>
<dbReference type="InterPro" id="IPR002645">
    <property type="entry name" value="STAS_dom"/>
</dbReference>
<dbReference type="Gene3D" id="3.30.750.24">
    <property type="entry name" value="STAS domain"/>
    <property type="match status" value="1"/>
</dbReference>
<dbReference type="CDD" id="cd07043">
    <property type="entry name" value="STAS_anti-anti-sigma_factors"/>
    <property type="match status" value="1"/>
</dbReference>
<sequence>MIIISNRDADSGTRLNMAGELDIATADEFLTRLRSSMADMQAPDSLLVDFTEVTFCDSSGIAALDELYADAAARGLSFRLANLQPGVRRVLQIIGLLEALTSSQAPLTR</sequence>
<accession>A0A919NDD3</accession>
<dbReference type="AlphaFoldDB" id="A0A919NDD3"/>
<protein>
    <recommendedName>
        <fullName evidence="2">Anti-sigma factor antagonist</fullName>
    </recommendedName>
</protein>
<evidence type="ECO:0000313" key="5">
    <source>
        <dbReference type="Proteomes" id="UP000629619"/>
    </source>
</evidence>
<evidence type="ECO:0000256" key="1">
    <source>
        <dbReference type="ARBA" id="ARBA00009013"/>
    </source>
</evidence>
<dbReference type="PANTHER" id="PTHR33495">
    <property type="entry name" value="ANTI-SIGMA FACTOR ANTAGONIST TM_1081-RELATED-RELATED"/>
    <property type="match status" value="1"/>
</dbReference>
<comment type="similarity">
    <text evidence="1 2">Belongs to the anti-sigma-factor antagonist family.</text>
</comment>
<organism evidence="4 5">
    <name type="scientific">Actinoplanes siamensis</name>
    <dbReference type="NCBI Taxonomy" id="1223317"/>
    <lineage>
        <taxon>Bacteria</taxon>
        <taxon>Bacillati</taxon>
        <taxon>Actinomycetota</taxon>
        <taxon>Actinomycetes</taxon>
        <taxon>Micromonosporales</taxon>
        <taxon>Micromonosporaceae</taxon>
        <taxon>Actinoplanes</taxon>
    </lineage>
</organism>
<reference evidence="4" key="1">
    <citation type="submission" date="2021-01" db="EMBL/GenBank/DDBJ databases">
        <title>Whole genome shotgun sequence of Actinoplanes siamensis NBRC 109076.</title>
        <authorList>
            <person name="Komaki H."/>
            <person name="Tamura T."/>
        </authorList>
    </citation>
    <scope>NUCLEOTIDE SEQUENCE</scope>
    <source>
        <strain evidence="4">NBRC 109076</strain>
    </source>
</reference>
<feature type="domain" description="STAS" evidence="3">
    <location>
        <begin position="15"/>
        <end position="109"/>
    </location>
</feature>
<dbReference type="GO" id="GO:0043856">
    <property type="term" value="F:anti-sigma factor antagonist activity"/>
    <property type="evidence" value="ECO:0007669"/>
    <property type="project" value="InterPro"/>
</dbReference>
<keyword evidence="5" id="KW-1185">Reference proteome</keyword>
<dbReference type="Pfam" id="PF01740">
    <property type="entry name" value="STAS"/>
    <property type="match status" value="1"/>
</dbReference>
<evidence type="ECO:0000313" key="4">
    <source>
        <dbReference type="EMBL" id="GIF08550.1"/>
    </source>
</evidence>
<dbReference type="EMBL" id="BOMW01000065">
    <property type="protein sequence ID" value="GIF08550.1"/>
    <property type="molecule type" value="Genomic_DNA"/>
</dbReference>
<dbReference type="SUPFAM" id="SSF52091">
    <property type="entry name" value="SpoIIaa-like"/>
    <property type="match status" value="1"/>
</dbReference>
<evidence type="ECO:0000256" key="2">
    <source>
        <dbReference type="RuleBase" id="RU003749"/>
    </source>
</evidence>
<dbReference type="InterPro" id="IPR003658">
    <property type="entry name" value="Anti-sigma_ant"/>
</dbReference>
<dbReference type="InterPro" id="IPR036513">
    <property type="entry name" value="STAS_dom_sf"/>
</dbReference>
<comment type="caution">
    <text evidence="4">The sequence shown here is derived from an EMBL/GenBank/DDBJ whole genome shotgun (WGS) entry which is preliminary data.</text>
</comment>
<dbReference type="PROSITE" id="PS50801">
    <property type="entry name" value="STAS"/>
    <property type="match status" value="1"/>
</dbReference>
<dbReference type="Proteomes" id="UP000629619">
    <property type="component" value="Unassembled WGS sequence"/>
</dbReference>
<dbReference type="PANTHER" id="PTHR33495:SF2">
    <property type="entry name" value="ANTI-SIGMA FACTOR ANTAGONIST TM_1081-RELATED"/>
    <property type="match status" value="1"/>
</dbReference>